<comment type="caution">
    <text evidence="7">The sequence shown here is derived from an EMBL/GenBank/DDBJ whole genome shotgun (WGS) entry which is preliminary data.</text>
</comment>
<evidence type="ECO:0000259" key="5">
    <source>
        <dbReference type="Pfam" id="PF04542"/>
    </source>
</evidence>
<dbReference type="Pfam" id="PF04542">
    <property type="entry name" value="Sigma70_r2"/>
    <property type="match status" value="1"/>
</dbReference>
<sequence length="178" mass="20239">MSSESEIEKAINGDREAFINCIKKLDSNLYKIAKAMLKDDEEVGDAIQETILQAFKSLNKLKEPKYFKTWIIRILINKCKDIIGAKNKTVLLDSSLKIMDKGIYEEGYDNVDARDMLSRLPENYRVTLVLFYLEDMSVKDIAVSLKVSEGTVKSWLSRGRGRLKSLLEESKGGLCYEG</sequence>
<dbReference type="CDD" id="cd06171">
    <property type="entry name" value="Sigma70_r4"/>
    <property type="match status" value="1"/>
</dbReference>
<evidence type="ECO:0000256" key="3">
    <source>
        <dbReference type="ARBA" id="ARBA00023082"/>
    </source>
</evidence>
<accession>A0A937K6E0</accession>
<evidence type="ECO:0000256" key="4">
    <source>
        <dbReference type="ARBA" id="ARBA00023163"/>
    </source>
</evidence>
<dbReference type="Gene3D" id="1.10.10.10">
    <property type="entry name" value="Winged helix-like DNA-binding domain superfamily/Winged helix DNA-binding domain"/>
    <property type="match status" value="1"/>
</dbReference>
<evidence type="ECO:0000256" key="1">
    <source>
        <dbReference type="ARBA" id="ARBA00010641"/>
    </source>
</evidence>
<evidence type="ECO:0000313" key="8">
    <source>
        <dbReference type="Proteomes" id="UP000623681"/>
    </source>
</evidence>
<keyword evidence="4" id="KW-0804">Transcription</keyword>
<gene>
    <name evidence="7" type="ORF">JK634_18130</name>
</gene>
<proteinExistence type="inferred from homology"/>
<reference evidence="7" key="1">
    <citation type="submission" date="2021-01" db="EMBL/GenBank/DDBJ databases">
        <title>Genome public.</title>
        <authorList>
            <person name="Liu C."/>
            <person name="Sun Q."/>
        </authorList>
    </citation>
    <scope>NUCLEOTIDE SEQUENCE</scope>
    <source>
        <strain evidence="7">YIM B02565</strain>
    </source>
</reference>
<dbReference type="GO" id="GO:0003677">
    <property type="term" value="F:DNA binding"/>
    <property type="evidence" value="ECO:0007669"/>
    <property type="project" value="InterPro"/>
</dbReference>
<dbReference type="InterPro" id="IPR014284">
    <property type="entry name" value="RNA_pol_sigma-70_dom"/>
</dbReference>
<dbReference type="Gene3D" id="1.10.1740.10">
    <property type="match status" value="1"/>
</dbReference>
<keyword evidence="3" id="KW-0731">Sigma factor</keyword>
<dbReference type="GO" id="GO:0006352">
    <property type="term" value="P:DNA-templated transcription initiation"/>
    <property type="evidence" value="ECO:0007669"/>
    <property type="project" value="InterPro"/>
</dbReference>
<dbReference type="InterPro" id="IPR013325">
    <property type="entry name" value="RNA_pol_sigma_r2"/>
</dbReference>
<dbReference type="InterPro" id="IPR013249">
    <property type="entry name" value="RNA_pol_sigma70_r4_t2"/>
</dbReference>
<dbReference type="AlphaFoldDB" id="A0A937K6E0"/>
<dbReference type="PANTHER" id="PTHR43133">
    <property type="entry name" value="RNA POLYMERASE ECF-TYPE SIGMA FACTO"/>
    <property type="match status" value="1"/>
</dbReference>
<dbReference type="EMBL" id="JAESWA010000027">
    <property type="protein sequence ID" value="MBL4933703.1"/>
    <property type="molecule type" value="Genomic_DNA"/>
</dbReference>
<evidence type="ECO:0000259" key="6">
    <source>
        <dbReference type="Pfam" id="PF08281"/>
    </source>
</evidence>
<dbReference type="InterPro" id="IPR013324">
    <property type="entry name" value="RNA_pol_sigma_r3/r4-like"/>
</dbReference>
<evidence type="ECO:0000256" key="2">
    <source>
        <dbReference type="ARBA" id="ARBA00023015"/>
    </source>
</evidence>
<organism evidence="7 8">
    <name type="scientific">Clostridium paridis</name>
    <dbReference type="NCBI Taxonomy" id="2803863"/>
    <lineage>
        <taxon>Bacteria</taxon>
        <taxon>Bacillati</taxon>
        <taxon>Bacillota</taxon>
        <taxon>Clostridia</taxon>
        <taxon>Eubacteriales</taxon>
        <taxon>Clostridiaceae</taxon>
        <taxon>Clostridium</taxon>
    </lineage>
</organism>
<protein>
    <submittedName>
        <fullName evidence="7">Sigma-70 family RNA polymerase sigma factor</fullName>
    </submittedName>
</protein>
<dbReference type="Pfam" id="PF08281">
    <property type="entry name" value="Sigma70_r4_2"/>
    <property type="match status" value="1"/>
</dbReference>
<dbReference type="InterPro" id="IPR036388">
    <property type="entry name" value="WH-like_DNA-bd_sf"/>
</dbReference>
<keyword evidence="8" id="KW-1185">Reference proteome</keyword>
<evidence type="ECO:0000313" key="7">
    <source>
        <dbReference type="EMBL" id="MBL4933703.1"/>
    </source>
</evidence>
<name>A0A937K6E0_9CLOT</name>
<dbReference type="InterPro" id="IPR039425">
    <property type="entry name" value="RNA_pol_sigma-70-like"/>
</dbReference>
<dbReference type="NCBIfam" id="TIGR02937">
    <property type="entry name" value="sigma70-ECF"/>
    <property type="match status" value="1"/>
</dbReference>
<dbReference type="SUPFAM" id="SSF88946">
    <property type="entry name" value="Sigma2 domain of RNA polymerase sigma factors"/>
    <property type="match status" value="1"/>
</dbReference>
<dbReference type="RefSeq" id="WP_202769140.1">
    <property type="nucleotide sequence ID" value="NZ_JAESWA010000027.1"/>
</dbReference>
<dbReference type="InterPro" id="IPR007627">
    <property type="entry name" value="RNA_pol_sigma70_r2"/>
</dbReference>
<dbReference type="SUPFAM" id="SSF88659">
    <property type="entry name" value="Sigma3 and sigma4 domains of RNA polymerase sigma factors"/>
    <property type="match status" value="1"/>
</dbReference>
<comment type="similarity">
    <text evidence="1">Belongs to the sigma-70 factor family. ECF subfamily.</text>
</comment>
<dbReference type="GO" id="GO:0016987">
    <property type="term" value="F:sigma factor activity"/>
    <property type="evidence" value="ECO:0007669"/>
    <property type="project" value="UniProtKB-KW"/>
</dbReference>
<dbReference type="PANTHER" id="PTHR43133:SF51">
    <property type="entry name" value="RNA POLYMERASE SIGMA FACTOR"/>
    <property type="match status" value="1"/>
</dbReference>
<feature type="domain" description="RNA polymerase sigma-70 region 2" evidence="5">
    <location>
        <begin position="27"/>
        <end position="85"/>
    </location>
</feature>
<dbReference type="Proteomes" id="UP000623681">
    <property type="component" value="Unassembled WGS sequence"/>
</dbReference>
<keyword evidence="2" id="KW-0805">Transcription regulation</keyword>
<feature type="domain" description="RNA polymerase sigma factor 70 region 4 type 2" evidence="6">
    <location>
        <begin position="114"/>
        <end position="163"/>
    </location>
</feature>